<dbReference type="InterPro" id="IPR000120">
    <property type="entry name" value="Amidase"/>
</dbReference>
<dbReference type="PANTHER" id="PTHR11895">
    <property type="entry name" value="TRANSAMIDASE"/>
    <property type="match status" value="1"/>
</dbReference>
<feature type="compositionally biased region" description="Polar residues" evidence="11">
    <location>
        <begin position="128"/>
        <end position="138"/>
    </location>
</feature>
<dbReference type="SUPFAM" id="SSF75304">
    <property type="entry name" value="Amidase signature (AS) enzymes"/>
    <property type="match status" value="1"/>
</dbReference>
<keyword evidence="7 10" id="KW-0067">ATP-binding</keyword>
<evidence type="ECO:0000256" key="7">
    <source>
        <dbReference type="ARBA" id="ARBA00022840"/>
    </source>
</evidence>
<accession>A0A2S7TZG2</accession>
<keyword evidence="14" id="KW-1185">Reference proteome</keyword>
<dbReference type="AlphaFoldDB" id="A0A2S7TZG2"/>
<comment type="similarity">
    <text evidence="1 10">Belongs to the amidase family. GatA subfamily.</text>
</comment>
<evidence type="ECO:0000256" key="4">
    <source>
        <dbReference type="ARBA" id="ARBA00014428"/>
    </source>
</evidence>
<feature type="active site" description="Charge relay system" evidence="10">
    <location>
        <position position="147"/>
    </location>
</feature>
<dbReference type="Gene3D" id="3.90.1300.10">
    <property type="entry name" value="Amidase signature (AS) domain"/>
    <property type="match status" value="1"/>
</dbReference>
<dbReference type="PROSITE" id="PS00571">
    <property type="entry name" value="AMIDASES"/>
    <property type="match status" value="1"/>
</dbReference>
<dbReference type="EMBL" id="MQWA01000001">
    <property type="protein sequence ID" value="PQJ27343.1"/>
    <property type="molecule type" value="Genomic_DNA"/>
</dbReference>
<keyword evidence="6 10" id="KW-0547">Nucleotide-binding</keyword>
<feature type="domain" description="Amidase" evidence="12">
    <location>
        <begin position="28"/>
        <end position="464"/>
    </location>
</feature>
<dbReference type="GO" id="GO:0005524">
    <property type="term" value="F:ATP binding"/>
    <property type="evidence" value="ECO:0007669"/>
    <property type="project" value="UniProtKB-KW"/>
</dbReference>
<dbReference type="Proteomes" id="UP000239907">
    <property type="component" value="Unassembled WGS sequence"/>
</dbReference>
<evidence type="ECO:0000256" key="11">
    <source>
        <dbReference type="SAM" id="MobiDB-lite"/>
    </source>
</evidence>
<dbReference type="InterPro" id="IPR036928">
    <property type="entry name" value="AS_sf"/>
</dbReference>
<dbReference type="GO" id="GO:0050567">
    <property type="term" value="F:glutaminyl-tRNA synthase (glutamine-hydrolyzing) activity"/>
    <property type="evidence" value="ECO:0007669"/>
    <property type="project" value="UniProtKB-UniRule"/>
</dbReference>
<protein>
    <recommendedName>
        <fullName evidence="4 10">Glutamyl-tRNA(Gln) amidotransferase subunit A</fullName>
        <shortName evidence="10">Glu-ADT subunit A</shortName>
        <ecNumber evidence="3 10">6.3.5.7</ecNumber>
    </recommendedName>
</protein>
<evidence type="ECO:0000313" key="13">
    <source>
        <dbReference type="EMBL" id="PQJ27343.1"/>
    </source>
</evidence>
<comment type="caution">
    <text evidence="13">The sequence shown here is derived from an EMBL/GenBank/DDBJ whole genome shotgun (WGS) entry which is preliminary data.</text>
</comment>
<dbReference type="Pfam" id="PF01425">
    <property type="entry name" value="Amidase"/>
    <property type="match status" value="1"/>
</dbReference>
<evidence type="ECO:0000256" key="10">
    <source>
        <dbReference type="HAMAP-Rule" id="MF_00120"/>
    </source>
</evidence>
<dbReference type="PANTHER" id="PTHR11895:SF151">
    <property type="entry name" value="GLUTAMYL-TRNA(GLN) AMIDOTRANSFERASE SUBUNIT A"/>
    <property type="match status" value="1"/>
</dbReference>
<evidence type="ECO:0000256" key="1">
    <source>
        <dbReference type="ARBA" id="ARBA00008069"/>
    </source>
</evidence>
<dbReference type="OrthoDB" id="9811471at2"/>
<comment type="catalytic activity">
    <reaction evidence="9 10">
        <text>L-glutamyl-tRNA(Gln) + L-glutamine + ATP + H2O = L-glutaminyl-tRNA(Gln) + L-glutamate + ADP + phosphate + H(+)</text>
        <dbReference type="Rhea" id="RHEA:17521"/>
        <dbReference type="Rhea" id="RHEA-COMP:9681"/>
        <dbReference type="Rhea" id="RHEA-COMP:9684"/>
        <dbReference type="ChEBI" id="CHEBI:15377"/>
        <dbReference type="ChEBI" id="CHEBI:15378"/>
        <dbReference type="ChEBI" id="CHEBI:29985"/>
        <dbReference type="ChEBI" id="CHEBI:30616"/>
        <dbReference type="ChEBI" id="CHEBI:43474"/>
        <dbReference type="ChEBI" id="CHEBI:58359"/>
        <dbReference type="ChEBI" id="CHEBI:78520"/>
        <dbReference type="ChEBI" id="CHEBI:78521"/>
        <dbReference type="ChEBI" id="CHEBI:456216"/>
        <dbReference type="EC" id="6.3.5.7"/>
    </reaction>
</comment>
<reference evidence="13 14" key="1">
    <citation type="submission" date="2016-12" db="EMBL/GenBank/DDBJ databases">
        <title>Study of bacterial adaptation to deep sea.</title>
        <authorList>
            <person name="Song J."/>
            <person name="Yoshizawa S."/>
            <person name="Kogure K."/>
        </authorList>
    </citation>
    <scope>NUCLEOTIDE SEQUENCE [LARGE SCALE GENOMIC DNA]</scope>
    <source>
        <strain evidence="13 14">SAORIC-165</strain>
    </source>
</reference>
<name>A0A2S7TZG2_9BACT</name>
<dbReference type="HAMAP" id="MF_00120">
    <property type="entry name" value="GatA"/>
    <property type="match status" value="1"/>
</dbReference>
<dbReference type="GO" id="GO:0006412">
    <property type="term" value="P:translation"/>
    <property type="evidence" value="ECO:0007669"/>
    <property type="project" value="UniProtKB-UniRule"/>
</dbReference>
<feature type="region of interest" description="Disordered" evidence="11">
    <location>
        <begin position="128"/>
        <end position="150"/>
    </location>
</feature>
<evidence type="ECO:0000256" key="6">
    <source>
        <dbReference type="ARBA" id="ARBA00022741"/>
    </source>
</evidence>
<evidence type="ECO:0000256" key="3">
    <source>
        <dbReference type="ARBA" id="ARBA00012739"/>
    </source>
</evidence>
<dbReference type="RefSeq" id="WP_105041825.1">
    <property type="nucleotide sequence ID" value="NZ_MQWA01000001.1"/>
</dbReference>
<evidence type="ECO:0000256" key="5">
    <source>
        <dbReference type="ARBA" id="ARBA00022598"/>
    </source>
</evidence>
<dbReference type="NCBIfam" id="TIGR00132">
    <property type="entry name" value="gatA"/>
    <property type="match status" value="1"/>
</dbReference>
<feature type="active site" description="Charge relay system" evidence="10">
    <location>
        <position position="71"/>
    </location>
</feature>
<organism evidence="13 14">
    <name type="scientific">Rubritalea profundi</name>
    <dbReference type="NCBI Taxonomy" id="1658618"/>
    <lineage>
        <taxon>Bacteria</taxon>
        <taxon>Pseudomonadati</taxon>
        <taxon>Verrucomicrobiota</taxon>
        <taxon>Verrucomicrobiia</taxon>
        <taxon>Verrucomicrobiales</taxon>
        <taxon>Rubritaleaceae</taxon>
        <taxon>Rubritalea</taxon>
    </lineage>
</organism>
<keyword evidence="5 10" id="KW-0436">Ligase</keyword>
<evidence type="ECO:0000256" key="2">
    <source>
        <dbReference type="ARBA" id="ARBA00011123"/>
    </source>
</evidence>
<comment type="function">
    <text evidence="10">Allows the formation of correctly charged Gln-tRNA(Gln) through the transamidation of misacylated Glu-tRNA(Gln) in organisms which lack glutaminyl-tRNA synthetase. The reaction takes place in the presence of glutamine and ATP through an activated gamma-phospho-Glu-tRNA(Gln).</text>
</comment>
<dbReference type="InterPro" id="IPR020556">
    <property type="entry name" value="Amidase_CS"/>
</dbReference>
<evidence type="ECO:0000313" key="14">
    <source>
        <dbReference type="Proteomes" id="UP000239907"/>
    </source>
</evidence>
<dbReference type="InterPro" id="IPR004412">
    <property type="entry name" value="GatA"/>
</dbReference>
<proteinExistence type="inferred from homology"/>
<sequence length="473" mass="49346">MLSTESITSLRAKLTAGEITPVDIIDSLEASINEKDAAIGGYLAFDFDTAREEAKNADLSLPLGGIPIAIKDNINVKGQPLTCASKFLEGAFISPYDATVITKLREAGAIPLGRTNLDEFAMGSTSGNSAIKRTNNPADPSRVPGGSSGGSAAVVAADTAIAALGSDTGGSIRQPASHCGIVGLKPSYGRVSRYGLVAFASSLDQIGPMTKSVDDAALLLNAITGYDPADSTSLEDDNTDFTADIDGGVKGLKLGVPKEYFSDAIDPAIKAIFDETAAKLEAAGAELVPISLPHTEYAVATYYIIAPAEASSNLSRFDGIRYGNRAENPENLIDLYRKSRAQGFGAEVKRRIILGTYVLSSGYHDAYYTKAQKVRTLIRKDFTDAFANVDAILSPVAPTAAPKHGENADDPLTEYLADICTIAANLAGIPGISVPAGTVESDSGTKLPVGLQILGPDLGESILLKIAKTVESL</sequence>
<dbReference type="EC" id="6.3.5.7" evidence="3 10"/>
<evidence type="ECO:0000259" key="12">
    <source>
        <dbReference type="Pfam" id="PF01425"/>
    </source>
</evidence>
<gene>
    <name evidence="10" type="primary">gatA</name>
    <name evidence="13" type="ORF">BSZ32_01755</name>
</gene>
<comment type="subunit">
    <text evidence="2 10">Heterotrimer of A, B and C subunits.</text>
</comment>
<dbReference type="InterPro" id="IPR023631">
    <property type="entry name" value="Amidase_dom"/>
</dbReference>
<feature type="active site" description="Acyl-ester intermediate" evidence="10">
    <location>
        <position position="171"/>
    </location>
</feature>
<evidence type="ECO:0000256" key="9">
    <source>
        <dbReference type="ARBA" id="ARBA00047407"/>
    </source>
</evidence>
<dbReference type="GO" id="GO:0030956">
    <property type="term" value="C:glutamyl-tRNA(Gln) amidotransferase complex"/>
    <property type="evidence" value="ECO:0007669"/>
    <property type="project" value="InterPro"/>
</dbReference>
<keyword evidence="8 10" id="KW-0648">Protein biosynthesis</keyword>
<evidence type="ECO:0000256" key="8">
    <source>
        <dbReference type="ARBA" id="ARBA00022917"/>
    </source>
</evidence>